<dbReference type="Gene3D" id="3.40.50.300">
    <property type="entry name" value="P-loop containing nucleotide triphosphate hydrolases"/>
    <property type="match status" value="2"/>
</dbReference>
<dbReference type="Pfam" id="PF01935">
    <property type="entry name" value="DUF87"/>
    <property type="match status" value="1"/>
</dbReference>
<evidence type="ECO:0000313" key="3">
    <source>
        <dbReference type="Proteomes" id="UP000709437"/>
    </source>
</evidence>
<dbReference type="EMBL" id="JAHEWX010000003">
    <property type="protein sequence ID" value="MBT1541003.1"/>
    <property type="molecule type" value="Genomic_DNA"/>
</dbReference>
<dbReference type="RefSeq" id="WP_214562421.1">
    <property type="nucleotide sequence ID" value="NZ_JAHEWX010000003.1"/>
</dbReference>
<dbReference type="InterPro" id="IPR002789">
    <property type="entry name" value="HerA_central"/>
</dbReference>
<name>A0A9Q2W2W1_9MICO</name>
<organism evidence="2 3">
    <name type="scientific">Curtobacterium flaccumfaciens pv. flaccumfaciens</name>
    <dbReference type="NCBI Taxonomy" id="138532"/>
    <lineage>
        <taxon>Bacteria</taxon>
        <taxon>Bacillati</taxon>
        <taxon>Actinomycetota</taxon>
        <taxon>Actinomycetes</taxon>
        <taxon>Micrococcales</taxon>
        <taxon>Microbacteriaceae</taxon>
        <taxon>Curtobacterium</taxon>
    </lineage>
</organism>
<proteinExistence type="predicted"/>
<protein>
    <submittedName>
        <fullName evidence="2">DUF87 domain-containing protein</fullName>
    </submittedName>
</protein>
<gene>
    <name evidence="2" type="ORF">KK103_04455</name>
</gene>
<dbReference type="SUPFAM" id="SSF52540">
    <property type="entry name" value="P-loop containing nucleoside triphosphate hydrolases"/>
    <property type="match status" value="1"/>
</dbReference>
<evidence type="ECO:0000313" key="2">
    <source>
        <dbReference type="EMBL" id="MBT1541003.1"/>
    </source>
</evidence>
<dbReference type="PANTHER" id="PTHR42957:SF1">
    <property type="entry name" value="HELICASE MJ1565-RELATED"/>
    <property type="match status" value="1"/>
</dbReference>
<reference evidence="2" key="1">
    <citation type="submission" date="2021-05" db="EMBL/GenBank/DDBJ databases">
        <title>Whole genome sequence of Curtobacterium flaccumfaciens pv. flaccumfaciens strain CFBP 3417.</title>
        <authorList>
            <person name="Osdaghi E."/>
            <person name="Taghouti G."/>
            <person name="Portier P."/>
            <person name="Fazliarab A."/>
            <person name="Taghavi S.M."/>
            <person name="Briand M."/>
            <person name="Le-Saux M."/>
            <person name="Jacques M.-A."/>
        </authorList>
    </citation>
    <scope>NUCLEOTIDE SEQUENCE</scope>
    <source>
        <strain evidence="2">CFBP 3417</strain>
    </source>
</reference>
<evidence type="ECO:0000259" key="1">
    <source>
        <dbReference type="Pfam" id="PF01935"/>
    </source>
</evidence>
<feature type="domain" description="Helicase HerA central" evidence="1">
    <location>
        <begin position="130"/>
        <end position="289"/>
    </location>
</feature>
<dbReference type="InterPro" id="IPR008571">
    <property type="entry name" value="HerA-like"/>
</dbReference>
<sequence>MTELIEFTRIVSVSPSRIDIEITDIEAFEQSELELEVGSVLRISDEAGSGIVAAIESYSIRELPQADGRYTSRMLLQLLPVGSVDSTGKFVRGANKMSIPPKRTEVASGALLRAMFSQDDLPDRVAFSVLQQDSNIPVGVSGNSFFGQHLAVVGSTGSGKSTTVARLVQAVLEGESAGAERRNTHVVFFDAHGEYGPAFPGSQTLSAQNLDLPYWLMTSAELEALFVESAEMNSHNQLSQFRYAVRRNKQMHNGNSLTDEITIDSPAFFSMAEVSRYLDNVNREVVSKKPEDHLRPKLHDDSFIDRGDERYFKDKLQFAETSTGKENRASAGPFNGEFDRFVVRIEQRLADRRMQFLLGDPHDPQDGQQVRDRERILRRLVGYVGGSEANVTRLDLSDMPYDIVPIVVGMIARLVFEMNVARKREIGWIDVPFMLVLEEAHNYVARGDGRGNVGARGAVERIAKEGRKYGVLMMVVSQRPGEISETVLAQCANFVVMRLANPVDKAYIRHLLPDDMGSWMEGISVLPQRHAILIGSAMSASAVVVIDEVTDRPSSADVAVLDEWRKEWVEMTPSLGRT</sequence>
<dbReference type="InterPro" id="IPR027417">
    <property type="entry name" value="P-loop_NTPase"/>
</dbReference>
<dbReference type="AlphaFoldDB" id="A0A9Q2W2W1"/>
<dbReference type="PANTHER" id="PTHR42957">
    <property type="entry name" value="HELICASE MJ1565-RELATED"/>
    <property type="match status" value="1"/>
</dbReference>
<comment type="caution">
    <text evidence="2">The sequence shown here is derived from an EMBL/GenBank/DDBJ whole genome shotgun (WGS) entry which is preliminary data.</text>
</comment>
<accession>A0A9Q2W2W1</accession>
<dbReference type="Proteomes" id="UP000709437">
    <property type="component" value="Unassembled WGS sequence"/>
</dbReference>